<keyword evidence="2" id="KW-0723">Serine/threonine-protein kinase</keyword>
<evidence type="ECO:0000256" key="5">
    <source>
        <dbReference type="ARBA" id="ARBA00022729"/>
    </source>
</evidence>
<evidence type="ECO:0000256" key="1">
    <source>
        <dbReference type="ARBA" id="ARBA00004167"/>
    </source>
</evidence>
<evidence type="ECO:0000256" key="4">
    <source>
        <dbReference type="ARBA" id="ARBA00022692"/>
    </source>
</evidence>
<keyword evidence="12" id="KW-0675">Receptor</keyword>
<dbReference type="AlphaFoldDB" id="A0A8B9A6A6"/>
<dbReference type="SUPFAM" id="SSF56112">
    <property type="entry name" value="Protein kinase-like (PK-like)"/>
    <property type="match status" value="1"/>
</dbReference>
<keyword evidence="10 15" id="KW-1133">Transmembrane helix</keyword>
<dbReference type="Gene3D" id="3.30.430.20">
    <property type="entry name" value="Gnk2 domain, C-X8-C-X2-C motif"/>
    <property type="match status" value="2"/>
</dbReference>
<organism evidence="18 19">
    <name type="scientific">Phoenix dactylifera</name>
    <name type="common">Date palm</name>
    <dbReference type="NCBI Taxonomy" id="42345"/>
    <lineage>
        <taxon>Eukaryota</taxon>
        <taxon>Viridiplantae</taxon>
        <taxon>Streptophyta</taxon>
        <taxon>Embryophyta</taxon>
        <taxon>Tracheophyta</taxon>
        <taxon>Spermatophyta</taxon>
        <taxon>Magnoliopsida</taxon>
        <taxon>Liliopsida</taxon>
        <taxon>Arecaceae</taxon>
        <taxon>Coryphoideae</taxon>
        <taxon>Phoeniceae</taxon>
        <taxon>Phoenix</taxon>
    </lineage>
</organism>
<feature type="region of interest" description="Disordered" evidence="14">
    <location>
        <begin position="13"/>
        <end position="58"/>
    </location>
</feature>
<dbReference type="GeneID" id="103699155"/>
<dbReference type="InterPro" id="IPR008271">
    <property type="entry name" value="Ser/Thr_kinase_AS"/>
</dbReference>
<keyword evidence="18" id="KW-1185">Reference proteome</keyword>
<evidence type="ECO:0000256" key="9">
    <source>
        <dbReference type="ARBA" id="ARBA00022840"/>
    </source>
</evidence>
<evidence type="ECO:0000256" key="10">
    <source>
        <dbReference type="ARBA" id="ARBA00022989"/>
    </source>
</evidence>
<keyword evidence="5" id="KW-0732">Signal</keyword>
<keyword evidence="3" id="KW-0808">Transferase</keyword>
<feature type="region of interest" description="Disordered" evidence="14">
    <location>
        <begin position="471"/>
        <end position="492"/>
    </location>
</feature>
<dbReference type="FunFam" id="1.10.510.10:FF:000129">
    <property type="entry name" value="cysteine-rich receptor-like protein kinase 10"/>
    <property type="match status" value="1"/>
</dbReference>
<sequence>MLWLKFGMRVTKMEEGEETPSGTEKRATSSAPRYLQEDASQDGERGTPPALRDPSRSGELDWGRRYKIIEGIARGLLYLHQDSRLNIIHRDLKSSNILLDQYMNPKISDFGLAKLLDADKTPGTASQIAGTNGYMAPEYAMHGRFSTKSDVFSFGVLVLEIVTGRRIRDFQGPGNAANLLSYAWKHWNKAKALDLMDQSLGEEYQREEALRCIHVGLLCVQEDPTERPSMVLVVQMLSGHSSLPRTQSRERSLACQLITAGSVNRVGKHLQIRPPRLQLLLSPLSSAAIPTGFSTQSNGRSPNKVFGSALCRGDVSQDECQYCLSTAVQDILQPCPLSRRGAIWYPKCFLRYSSNNFTSSKDNETSRFRQFSYETQNASEPIFAAQLGNLMTDLTERAAYRSARLFATGEVNMTNLQCTRDQSEDDCHQCLQRSVNIMSTYFPRSIEAMTVAYDCFMGHATYSFYNQSVGPAPPPPPAPEVDLGAPPPRGKDSGKKNGALVIPLVGALVVLSAIFICSCRRRTFVKVSNKYCIRQV</sequence>
<dbReference type="PROSITE" id="PS00108">
    <property type="entry name" value="PROTEIN_KINASE_ST"/>
    <property type="match status" value="1"/>
</dbReference>
<dbReference type="InterPro" id="IPR011009">
    <property type="entry name" value="Kinase-like_dom_sf"/>
</dbReference>
<keyword evidence="7" id="KW-0547">Nucleotide-binding</keyword>
<keyword evidence="13" id="KW-0325">Glycoprotein</keyword>
<evidence type="ECO:0000313" key="18">
    <source>
        <dbReference type="Proteomes" id="UP000228380"/>
    </source>
</evidence>
<evidence type="ECO:0000256" key="7">
    <source>
        <dbReference type="ARBA" id="ARBA00022741"/>
    </source>
</evidence>
<evidence type="ECO:0000259" key="16">
    <source>
        <dbReference type="PROSITE" id="PS50011"/>
    </source>
</evidence>
<keyword evidence="8" id="KW-0418">Kinase</keyword>
<proteinExistence type="predicted"/>
<evidence type="ECO:0000256" key="6">
    <source>
        <dbReference type="ARBA" id="ARBA00022737"/>
    </source>
</evidence>
<dbReference type="InterPro" id="IPR002902">
    <property type="entry name" value="GNK2"/>
</dbReference>
<keyword evidence="11 15" id="KW-0472">Membrane</keyword>
<dbReference type="PROSITE" id="PS50011">
    <property type="entry name" value="PROTEIN_KINASE_DOM"/>
    <property type="match status" value="1"/>
</dbReference>
<dbReference type="PANTHER" id="PTHR47973">
    <property type="entry name" value="CYSTEINE-RICH RECEPTOR-LIKE PROTEIN KINASE 3"/>
    <property type="match status" value="1"/>
</dbReference>
<dbReference type="GO" id="GO:0005524">
    <property type="term" value="F:ATP binding"/>
    <property type="evidence" value="ECO:0007669"/>
    <property type="project" value="UniProtKB-KW"/>
</dbReference>
<dbReference type="Proteomes" id="UP000228380">
    <property type="component" value="Chromosome 4"/>
</dbReference>
<reference evidence="19" key="2">
    <citation type="submission" date="2025-08" db="UniProtKB">
        <authorList>
            <consortium name="RefSeq"/>
        </authorList>
    </citation>
    <scope>IDENTIFICATION</scope>
    <source>
        <tissue evidence="19">Young leaves</tissue>
    </source>
</reference>
<reference evidence="18" key="1">
    <citation type="journal article" date="2019" name="Nat. Commun.">
        <title>Genome-wide association mapping of date palm fruit traits.</title>
        <authorList>
            <person name="Hazzouri K.M."/>
            <person name="Gros-Balthazard M."/>
            <person name="Flowers J.M."/>
            <person name="Copetti D."/>
            <person name="Lemansour A."/>
            <person name="Lebrun M."/>
            <person name="Masmoudi K."/>
            <person name="Ferrand S."/>
            <person name="Dhar M.I."/>
            <person name="Fresquez Z.A."/>
            <person name="Rosas U."/>
            <person name="Zhang J."/>
            <person name="Talag J."/>
            <person name="Lee S."/>
            <person name="Kudrna D."/>
            <person name="Powell R.F."/>
            <person name="Leitch I.J."/>
            <person name="Krueger R.R."/>
            <person name="Wing R.A."/>
            <person name="Amiri K.M.A."/>
            <person name="Purugganan M.D."/>
        </authorList>
    </citation>
    <scope>NUCLEOTIDE SEQUENCE [LARGE SCALE GENOMIC DNA]</scope>
    <source>
        <strain evidence="18">cv. Khalas</strain>
    </source>
</reference>
<keyword evidence="9" id="KW-0067">ATP-binding</keyword>
<dbReference type="CDD" id="cd23509">
    <property type="entry name" value="Gnk2-like"/>
    <property type="match status" value="2"/>
</dbReference>
<dbReference type="SMART" id="SM00220">
    <property type="entry name" value="S_TKc"/>
    <property type="match status" value="1"/>
</dbReference>
<evidence type="ECO:0000256" key="14">
    <source>
        <dbReference type="SAM" id="MobiDB-lite"/>
    </source>
</evidence>
<evidence type="ECO:0000313" key="19">
    <source>
        <dbReference type="RefSeq" id="XP_038982180.1"/>
    </source>
</evidence>
<evidence type="ECO:0000256" key="12">
    <source>
        <dbReference type="ARBA" id="ARBA00023170"/>
    </source>
</evidence>
<dbReference type="InterPro" id="IPR038408">
    <property type="entry name" value="GNK2_sf"/>
</dbReference>
<keyword evidence="6" id="KW-0677">Repeat</keyword>
<dbReference type="GO" id="GO:0004674">
    <property type="term" value="F:protein serine/threonine kinase activity"/>
    <property type="evidence" value="ECO:0007669"/>
    <property type="project" value="UniProtKB-KW"/>
</dbReference>
<dbReference type="Pfam" id="PF00069">
    <property type="entry name" value="Pkinase"/>
    <property type="match status" value="1"/>
</dbReference>
<dbReference type="InterPro" id="IPR052059">
    <property type="entry name" value="CR_Ser/Thr_kinase"/>
</dbReference>
<evidence type="ECO:0000259" key="17">
    <source>
        <dbReference type="PROSITE" id="PS51473"/>
    </source>
</evidence>
<gene>
    <name evidence="19" type="primary">LOC103699155</name>
</gene>
<evidence type="ECO:0000256" key="13">
    <source>
        <dbReference type="ARBA" id="ARBA00023180"/>
    </source>
</evidence>
<protein>
    <submittedName>
        <fullName evidence="19">Cysteine-rich receptor-like protein kinase 10</fullName>
    </submittedName>
</protein>
<dbReference type="GO" id="GO:0016020">
    <property type="term" value="C:membrane"/>
    <property type="evidence" value="ECO:0007669"/>
    <property type="project" value="UniProtKB-SubCell"/>
</dbReference>
<accession>A0A8B9A6A6</accession>
<dbReference type="Pfam" id="PF01657">
    <property type="entry name" value="Stress-antifung"/>
    <property type="match status" value="2"/>
</dbReference>
<comment type="subcellular location">
    <subcellularLocation>
        <location evidence="1">Membrane</location>
        <topology evidence="1">Single-pass membrane protein</topology>
    </subcellularLocation>
</comment>
<keyword evidence="4 15" id="KW-0812">Transmembrane</keyword>
<name>A0A8B9A6A6_PHODC</name>
<dbReference type="RefSeq" id="XP_038982180.1">
    <property type="nucleotide sequence ID" value="XM_039126252.1"/>
</dbReference>
<evidence type="ECO:0000256" key="11">
    <source>
        <dbReference type="ARBA" id="ARBA00023136"/>
    </source>
</evidence>
<dbReference type="KEGG" id="pda:103699155"/>
<evidence type="ECO:0000256" key="15">
    <source>
        <dbReference type="SAM" id="Phobius"/>
    </source>
</evidence>
<evidence type="ECO:0000256" key="2">
    <source>
        <dbReference type="ARBA" id="ARBA00022527"/>
    </source>
</evidence>
<feature type="transmembrane region" description="Helical" evidence="15">
    <location>
        <begin position="498"/>
        <end position="517"/>
    </location>
</feature>
<feature type="domain" description="Gnk2-homologous" evidence="17">
    <location>
        <begin position="254"/>
        <end position="357"/>
    </location>
</feature>
<dbReference type="Gene3D" id="1.10.510.10">
    <property type="entry name" value="Transferase(Phosphotransferase) domain 1"/>
    <property type="match status" value="1"/>
</dbReference>
<evidence type="ECO:0000256" key="3">
    <source>
        <dbReference type="ARBA" id="ARBA00022679"/>
    </source>
</evidence>
<dbReference type="GO" id="GO:0006950">
    <property type="term" value="P:response to stress"/>
    <property type="evidence" value="ECO:0007669"/>
    <property type="project" value="UniProtKB-ARBA"/>
</dbReference>
<feature type="domain" description="Protein kinase" evidence="16">
    <location>
        <begin position="1"/>
        <end position="243"/>
    </location>
</feature>
<feature type="domain" description="Gnk2-homologous" evidence="17">
    <location>
        <begin position="364"/>
        <end position="464"/>
    </location>
</feature>
<dbReference type="OrthoDB" id="782604at2759"/>
<dbReference type="InterPro" id="IPR000719">
    <property type="entry name" value="Prot_kinase_dom"/>
</dbReference>
<dbReference type="PROSITE" id="PS51473">
    <property type="entry name" value="GNK2"/>
    <property type="match status" value="2"/>
</dbReference>
<evidence type="ECO:0000256" key="8">
    <source>
        <dbReference type="ARBA" id="ARBA00022777"/>
    </source>
</evidence>